<accession>A0A0A9C7P5</accession>
<proteinExistence type="predicted"/>
<organism evidence="1">
    <name type="scientific">Arundo donax</name>
    <name type="common">Giant reed</name>
    <name type="synonym">Donax arundinaceus</name>
    <dbReference type="NCBI Taxonomy" id="35708"/>
    <lineage>
        <taxon>Eukaryota</taxon>
        <taxon>Viridiplantae</taxon>
        <taxon>Streptophyta</taxon>
        <taxon>Embryophyta</taxon>
        <taxon>Tracheophyta</taxon>
        <taxon>Spermatophyta</taxon>
        <taxon>Magnoliopsida</taxon>
        <taxon>Liliopsida</taxon>
        <taxon>Poales</taxon>
        <taxon>Poaceae</taxon>
        <taxon>PACMAD clade</taxon>
        <taxon>Arundinoideae</taxon>
        <taxon>Arundineae</taxon>
        <taxon>Arundo</taxon>
    </lineage>
</organism>
<dbReference type="EMBL" id="GBRH01226329">
    <property type="protein sequence ID" value="JAD71566.1"/>
    <property type="molecule type" value="Transcribed_RNA"/>
</dbReference>
<dbReference type="AlphaFoldDB" id="A0A0A9C7P5"/>
<reference evidence="1" key="2">
    <citation type="journal article" date="2015" name="Data Brief">
        <title>Shoot transcriptome of the giant reed, Arundo donax.</title>
        <authorList>
            <person name="Barrero R.A."/>
            <person name="Guerrero F.D."/>
            <person name="Moolhuijzen P."/>
            <person name="Goolsby J.A."/>
            <person name="Tidwell J."/>
            <person name="Bellgard S.E."/>
            <person name="Bellgard M.I."/>
        </authorList>
    </citation>
    <scope>NUCLEOTIDE SEQUENCE</scope>
    <source>
        <tissue evidence="1">Shoot tissue taken approximately 20 cm above the soil surface</tissue>
    </source>
</reference>
<name>A0A0A9C7P5_ARUDO</name>
<evidence type="ECO:0000313" key="1">
    <source>
        <dbReference type="EMBL" id="JAD71566.1"/>
    </source>
</evidence>
<protein>
    <submittedName>
        <fullName evidence="1">Uncharacterized protein</fullName>
    </submittedName>
</protein>
<sequence length="34" mass="3870">MSSQTRKKVQLNSISMNRAPWITNQCGKQIAIVH</sequence>
<reference evidence="1" key="1">
    <citation type="submission" date="2014-09" db="EMBL/GenBank/DDBJ databases">
        <authorList>
            <person name="Magalhaes I.L.F."/>
            <person name="Oliveira U."/>
            <person name="Santos F.R."/>
            <person name="Vidigal T.H.D.A."/>
            <person name="Brescovit A.D."/>
            <person name="Santos A.J."/>
        </authorList>
    </citation>
    <scope>NUCLEOTIDE SEQUENCE</scope>
    <source>
        <tissue evidence="1">Shoot tissue taken approximately 20 cm above the soil surface</tissue>
    </source>
</reference>